<protein>
    <submittedName>
        <fullName evidence="1">Uncharacterized protein</fullName>
    </submittedName>
</protein>
<gene>
    <name evidence="1" type="ORF">SAMN04488009_0103</name>
</gene>
<evidence type="ECO:0000313" key="2">
    <source>
        <dbReference type="Proteomes" id="UP000198337"/>
    </source>
</evidence>
<organism evidence="1 2">
    <name type="scientific">Maribacter sedimenticola</name>
    <dbReference type="NCBI Taxonomy" id="228956"/>
    <lineage>
        <taxon>Bacteria</taxon>
        <taxon>Pseudomonadati</taxon>
        <taxon>Bacteroidota</taxon>
        <taxon>Flavobacteriia</taxon>
        <taxon>Flavobacteriales</taxon>
        <taxon>Flavobacteriaceae</taxon>
        <taxon>Maribacter</taxon>
    </lineage>
</organism>
<comment type="caution">
    <text evidence="1">The sequence shown here is derived from an EMBL/GenBank/DDBJ whole genome shotgun (WGS) entry which is preliminary data.</text>
</comment>
<accession>A0ABY1SMR3</accession>
<name>A0ABY1SMR3_9FLAO</name>
<sequence>MYDVRFLDVDGKTELWSLGNNQHKQLADYLEQNGLITRNGENCHLTIKSEKICEKGWIEYLKTENGDNFVLEMKEETISVLKKLMDGQSYTITKDRPEEIRELIPKLNNLGIINKVERFKYAADFGKRKHLSKLIEIGSWDEFLNWLDGQNTDSVITNNFPNSTIGTIIQDSDLTSSKFETTANMVSEKQLAKKSLAIRFWELISNNKLIVLLIGVGIEEAAWGNIWKWITEIISGL</sequence>
<reference evidence="1 2" key="1">
    <citation type="submission" date="2017-06" db="EMBL/GenBank/DDBJ databases">
        <authorList>
            <person name="Varghese N."/>
            <person name="Submissions S."/>
        </authorList>
    </citation>
    <scope>NUCLEOTIDE SEQUENCE [LARGE SCALE GENOMIC DNA]</scope>
    <source>
        <strain evidence="1 2">DSM 19840</strain>
    </source>
</reference>
<evidence type="ECO:0000313" key="1">
    <source>
        <dbReference type="EMBL" id="SNR79629.1"/>
    </source>
</evidence>
<dbReference type="EMBL" id="FZNV01000011">
    <property type="protein sequence ID" value="SNR79629.1"/>
    <property type="molecule type" value="Genomic_DNA"/>
</dbReference>
<keyword evidence="2" id="KW-1185">Reference proteome</keyword>
<proteinExistence type="predicted"/>
<dbReference type="Proteomes" id="UP000198337">
    <property type="component" value="Unassembled WGS sequence"/>
</dbReference>